<organism evidence="6 7">
    <name type="scientific">Knoellia remsis</name>
    <dbReference type="NCBI Taxonomy" id="407159"/>
    <lineage>
        <taxon>Bacteria</taxon>
        <taxon>Bacillati</taxon>
        <taxon>Actinomycetota</taxon>
        <taxon>Actinomycetes</taxon>
        <taxon>Micrococcales</taxon>
        <taxon>Intrasporangiaceae</taxon>
        <taxon>Knoellia</taxon>
    </lineage>
</organism>
<dbReference type="Gene3D" id="3.40.50.1010">
    <property type="entry name" value="5'-nuclease"/>
    <property type="match status" value="1"/>
</dbReference>
<dbReference type="Proteomes" id="UP000237822">
    <property type="component" value="Unassembled WGS sequence"/>
</dbReference>
<keyword evidence="2" id="KW-0479">Metal-binding</keyword>
<protein>
    <recommendedName>
        <fullName evidence="5">PIN domain-containing protein</fullName>
    </recommendedName>
</protein>
<feature type="domain" description="PIN" evidence="5">
    <location>
        <begin position="39"/>
        <end position="102"/>
    </location>
</feature>
<dbReference type="GO" id="GO:0004518">
    <property type="term" value="F:nuclease activity"/>
    <property type="evidence" value="ECO:0007669"/>
    <property type="project" value="UniProtKB-KW"/>
</dbReference>
<keyword evidence="4" id="KW-0460">Magnesium</keyword>
<dbReference type="SUPFAM" id="SSF88723">
    <property type="entry name" value="PIN domain-like"/>
    <property type="match status" value="1"/>
</dbReference>
<keyword evidence="3" id="KW-0378">Hydrolase</keyword>
<name>A0A2T0UJR8_9MICO</name>
<gene>
    <name evidence="6" type="ORF">BCF74_11394</name>
</gene>
<dbReference type="GO" id="GO:0016788">
    <property type="term" value="F:hydrolase activity, acting on ester bonds"/>
    <property type="evidence" value="ECO:0007669"/>
    <property type="project" value="InterPro"/>
</dbReference>
<dbReference type="NCBIfam" id="TIGR00028">
    <property type="entry name" value="Mtu_PIN_fam"/>
    <property type="match status" value="1"/>
</dbReference>
<reference evidence="6 7" key="1">
    <citation type="submission" date="2018-03" db="EMBL/GenBank/DDBJ databases">
        <title>Genomic Encyclopedia of Archaeal and Bacterial Type Strains, Phase II (KMG-II): from individual species to whole genera.</title>
        <authorList>
            <person name="Goeker M."/>
        </authorList>
    </citation>
    <scope>NUCLEOTIDE SEQUENCE [LARGE SCALE GENOMIC DNA]</scope>
    <source>
        <strain evidence="6 7">ATCC BAA-1496</strain>
    </source>
</reference>
<dbReference type="InterPro" id="IPR006226">
    <property type="entry name" value="Mtu_PIN"/>
</dbReference>
<evidence type="ECO:0000259" key="5">
    <source>
        <dbReference type="Pfam" id="PF01850"/>
    </source>
</evidence>
<evidence type="ECO:0000256" key="2">
    <source>
        <dbReference type="ARBA" id="ARBA00022723"/>
    </source>
</evidence>
<keyword evidence="1" id="KW-0540">Nuclease</keyword>
<proteinExistence type="predicted"/>
<evidence type="ECO:0000313" key="7">
    <source>
        <dbReference type="Proteomes" id="UP000237822"/>
    </source>
</evidence>
<evidence type="ECO:0000256" key="1">
    <source>
        <dbReference type="ARBA" id="ARBA00022722"/>
    </source>
</evidence>
<sequence>MGADVIGFTWSSITAFVRIGTKAGLFPSALTVTESCEQVREWLGMPGARLVGPTPQHLDVLSRLLEVAGSGGNLVPDAHLAAIAIEHRADVVSYDSDFARFPGLRVWRPDELLRP</sequence>
<dbReference type="GO" id="GO:0046872">
    <property type="term" value="F:metal ion binding"/>
    <property type="evidence" value="ECO:0007669"/>
    <property type="project" value="UniProtKB-KW"/>
</dbReference>
<accession>A0A2T0UJR8</accession>
<dbReference type="RefSeq" id="WP_245889285.1">
    <property type="nucleotide sequence ID" value="NZ_PVTI01000013.1"/>
</dbReference>
<comment type="caution">
    <text evidence="6">The sequence shown here is derived from an EMBL/GenBank/DDBJ whole genome shotgun (WGS) entry which is preliminary data.</text>
</comment>
<evidence type="ECO:0000256" key="4">
    <source>
        <dbReference type="ARBA" id="ARBA00022842"/>
    </source>
</evidence>
<dbReference type="Pfam" id="PF01850">
    <property type="entry name" value="PIN"/>
    <property type="match status" value="1"/>
</dbReference>
<evidence type="ECO:0000256" key="3">
    <source>
        <dbReference type="ARBA" id="ARBA00022801"/>
    </source>
</evidence>
<dbReference type="InterPro" id="IPR002716">
    <property type="entry name" value="PIN_dom"/>
</dbReference>
<dbReference type="AlphaFoldDB" id="A0A2T0UJR8"/>
<keyword evidence="7" id="KW-1185">Reference proteome</keyword>
<dbReference type="EMBL" id="PVTI01000013">
    <property type="protein sequence ID" value="PRY58170.1"/>
    <property type="molecule type" value="Genomic_DNA"/>
</dbReference>
<evidence type="ECO:0000313" key="6">
    <source>
        <dbReference type="EMBL" id="PRY58170.1"/>
    </source>
</evidence>
<dbReference type="InterPro" id="IPR029060">
    <property type="entry name" value="PIN-like_dom_sf"/>
</dbReference>